<accession>A0ABW0YME1</accession>
<sequence>MPVFSILPQPLQSIVRSFLDTKNDLEEIRLRVGMPVELLFRAGPLFLTKKTGEAVEFTKEDARYVLNQLSHYSIYAFEEELRQGFITLEGGHRVGVGGKVLVENGKVRTITGVSFFNVRIASAKQGVARPYVKYLYDRRWLTTLIIGPPQAGKTTFLRDLARIASSGEPEENIPSSKVGIIDERSEIAACRSGIPRHEVGVRTDVLDSCPKAEGMMMMIRSMSPEVLVVDEIGRKEDAEAIFEAIHAGVTVFATAHGRSKEEVLKRPMITQLVSEGIFECILEISSEGRGGRKGKVSYLTDRFRVKER</sequence>
<protein>
    <submittedName>
        <fullName evidence="4">Stage III sporulation protein AA</fullName>
    </submittedName>
</protein>
<dbReference type="Proteomes" id="UP001596142">
    <property type="component" value="Unassembled WGS sequence"/>
</dbReference>
<evidence type="ECO:0000256" key="2">
    <source>
        <dbReference type="ARBA" id="ARBA00022840"/>
    </source>
</evidence>
<keyword evidence="5" id="KW-1185">Reference proteome</keyword>
<keyword evidence="1" id="KW-0547">Nucleotide-binding</keyword>
<dbReference type="InterPro" id="IPR014217">
    <property type="entry name" value="Spore_III_AA"/>
</dbReference>
<dbReference type="InterPro" id="IPR027417">
    <property type="entry name" value="P-loop_NTPase"/>
</dbReference>
<dbReference type="EMBL" id="JBHSOZ010000005">
    <property type="protein sequence ID" value="MFC5713326.1"/>
    <property type="molecule type" value="Genomic_DNA"/>
</dbReference>
<dbReference type="Pfam" id="PF19568">
    <property type="entry name" value="Spore_III_AA"/>
    <property type="match status" value="1"/>
</dbReference>
<evidence type="ECO:0000256" key="1">
    <source>
        <dbReference type="ARBA" id="ARBA00022741"/>
    </source>
</evidence>
<gene>
    <name evidence="4" type="primary">spoIIIAA</name>
    <name evidence="4" type="ORF">ACFPU1_11060</name>
</gene>
<dbReference type="InterPro" id="IPR045735">
    <property type="entry name" value="Spore_III_AA_AAA+_ATPase"/>
</dbReference>
<dbReference type="PANTHER" id="PTHR20953:SF3">
    <property type="entry name" value="P-LOOP CONTAINING NUCLEOSIDE TRIPHOSPHATE HYDROLASES SUPERFAMILY PROTEIN"/>
    <property type="match status" value="1"/>
</dbReference>
<evidence type="ECO:0000313" key="4">
    <source>
        <dbReference type="EMBL" id="MFC5713326.1"/>
    </source>
</evidence>
<feature type="domain" description="AAA+ ATPase" evidence="3">
    <location>
        <begin position="139"/>
        <end position="288"/>
    </location>
</feature>
<keyword evidence="2" id="KW-0067">ATP-binding</keyword>
<dbReference type="PANTHER" id="PTHR20953">
    <property type="entry name" value="KINASE-RELATED"/>
    <property type="match status" value="1"/>
</dbReference>
<comment type="caution">
    <text evidence="4">The sequence shown here is derived from an EMBL/GenBank/DDBJ whole genome shotgun (WGS) entry which is preliminary data.</text>
</comment>
<dbReference type="SUPFAM" id="SSF52540">
    <property type="entry name" value="P-loop containing nucleoside triphosphate hydrolases"/>
    <property type="match status" value="1"/>
</dbReference>
<reference evidence="5" key="1">
    <citation type="journal article" date="2019" name="Int. J. Syst. Evol. Microbiol.">
        <title>The Global Catalogue of Microorganisms (GCM) 10K type strain sequencing project: providing services to taxonomists for standard genome sequencing and annotation.</title>
        <authorList>
            <consortium name="The Broad Institute Genomics Platform"/>
            <consortium name="The Broad Institute Genome Sequencing Center for Infectious Disease"/>
            <person name="Wu L."/>
            <person name="Ma J."/>
        </authorList>
    </citation>
    <scope>NUCLEOTIDE SEQUENCE [LARGE SCALE GENOMIC DNA]</scope>
    <source>
        <strain evidence="5">CECT 7184</strain>
    </source>
</reference>
<dbReference type="RefSeq" id="WP_385941027.1">
    <property type="nucleotide sequence ID" value="NZ_JBHSOZ010000005.1"/>
</dbReference>
<dbReference type="Gene3D" id="3.40.50.300">
    <property type="entry name" value="P-loop containing nucleotide triphosphate hydrolases"/>
    <property type="match status" value="1"/>
</dbReference>
<name>A0ABW0YME1_9BACI</name>
<dbReference type="NCBIfam" id="TIGR02858">
    <property type="entry name" value="spore_III_AA"/>
    <property type="match status" value="1"/>
</dbReference>
<organism evidence="4 5">
    <name type="scientific">Thalassorhabdus alkalitolerans</name>
    <dbReference type="NCBI Taxonomy" id="2282697"/>
    <lineage>
        <taxon>Bacteria</taxon>
        <taxon>Bacillati</taxon>
        <taxon>Bacillota</taxon>
        <taxon>Bacilli</taxon>
        <taxon>Bacillales</taxon>
        <taxon>Bacillaceae</taxon>
        <taxon>Thalassorhabdus</taxon>
    </lineage>
</organism>
<evidence type="ECO:0000259" key="3">
    <source>
        <dbReference type="SMART" id="SM00382"/>
    </source>
</evidence>
<proteinExistence type="predicted"/>
<evidence type="ECO:0000313" key="5">
    <source>
        <dbReference type="Proteomes" id="UP001596142"/>
    </source>
</evidence>
<dbReference type="InterPro" id="IPR003593">
    <property type="entry name" value="AAA+_ATPase"/>
</dbReference>
<dbReference type="SMART" id="SM00382">
    <property type="entry name" value="AAA"/>
    <property type="match status" value="1"/>
</dbReference>